<dbReference type="InterPro" id="IPR016143">
    <property type="entry name" value="Citrate_synth-like_sm_a-sub"/>
</dbReference>
<dbReference type="Proteomes" id="UP001446337">
    <property type="component" value="Chromosome"/>
</dbReference>
<dbReference type="EC" id="2.3.3.16" evidence="3"/>
<proteinExistence type="inferred from homology"/>
<keyword evidence="4" id="KW-0808">Transferase</keyword>
<dbReference type="InterPro" id="IPR016142">
    <property type="entry name" value="Citrate_synth-like_lrg_a-sub"/>
</dbReference>
<feature type="region of interest" description="Disordered" evidence="5">
    <location>
        <begin position="1"/>
        <end position="25"/>
    </location>
</feature>
<keyword evidence="7" id="KW-1185">Reference proteome</keyword>
<evidence type="ECO:0000256" key="4">
    <source>
        <dbReference type="ARBA" id="ARBA00022679"/>
    </source>
</evidence>
<sequence length="437" mass="46751">MTDSHDPSPNDTAPHPPGDTGRRVNDVDYVRRDEALAMLGIKKESLYTYVSRGLIKTLPEPGKRTSLYRKSDLEKLSTRAGAKAGGTPVAQALRYGEPVVQTWICDISPAGPHYRGHLATTLAREGRSLEYAADLLWGGLPPGRDRPWPPAQDDAAHAVHRLVSPNGQRDFSPIRLLAMAALQLSTLETAEDTAGRGDVRMSGVRLISTFAAASGYFGPTRSYQPAGQEEFVAQRLLRGFGLSEGPGHDKRLAIMNAALVLSIDNELAAPTFCARIASSTGVDVHACVASALMAQAGPMQAGGMMDLGQYLADKLTDDDRPAAHAGVPCFGHPLYDRDPRAELLLAMVRDLPGNGAAKARLLQFVDAVHQQTGTYPNLFGALVILCQALGLPASAAVYLHCLGRTAGWVAHAAEQRLSGVMLRPRARYMGTRPAPAV</sequence>
<reference evidence="6 7" key="1">
    <citation type="submission" date="2024-05" db="EMBL/GenBank/DDBJ databases">
        <title>Achromobacter denitrificans. BP1, complete genome.</title>
        <authorList>
            <person name="Zhang B."/>
        </authorList>
    </citation>
    <scope>NUCLEOTIDE SEQUENCE [LARGE SCALE GENOMIC DNA]</scope>
    <source>
        <strain evidence="6 7">BP1</strain>
    </source>
</reference>
<name>A0ABZ3FZH4_ACHDE</name>
<evidence type="ECO:0000256" key="3">
    <source>
        <dbReference type="ARBA" id="ARBA00012972"/>
    </source>
</evidence>
<protein>
    <recommendedName>
        <fullName evidence="3">citrate synthase (unknown stereospecificity)</fullName>
        <ecNumber evidence="3">2.3.3.16</ecNumber>
    </recommendedName>
</protein>
<dbReference type="RefSeq" id="WP_209166696.1">
    <property type="nucleotide sequence ID" value="NZ_CP154792.1"/>
</dbReference>
<accession>A0ABZ3FZH4</accession>
<dbReference type="Pfam" id="PF00285">
    <property type="entry name" value="Citrate_synt"/>
    <property type="match status" value="1"/>
</dbReference>
<dbReference type="Gene3D" id="1.10.580.10">
    <property type="entry name" value="Citrate Synthase, domain 1"/>
    <property type="match status" value="1"/>
</dbReference>
<comment type="pathway">
    <text evidence="1">Carbohydrate metabolism; tricarboxylic acid cycle; isocitrate from oxaloacetate: step 1/2.</text>
</comment>
<dbReference type="PANTHER" id="PTHR11739:SF4">
    <property type="entry name" value="CITRATE SYNTHASE, PEROXISOMAL"/>
    <property type="match status" value="1"/>
</dbReference>
<gene>
    <name evidence="6" type="ORF">AAIK43_22185</name>
</gene>
<evidence type="ECO:0000256" key="2">
    <source>
        <dbReference type="ARBA" id="ARBA00010566"/>
    </source>
</evidence>
<dbReference type="SUPFAM" id="SSF48256">
    <property type="entry name" value="Citrate synthase"/>
    <property type="match status" value="1"/>
</dbReference>
<evidence type="ECO:0000313" key="6">
    <source>
        <dbReference type="EMBL" id="XAN14083.1"/>
    </source>
</evidence>
<evidence type="ECO:0000256" key="1">
    <source>
        <dbReference type="ARBA" id="ARBA00004751"/>
    </source>
</evidence>
<comment type="similarity">
    <text evidence="2">Belongs to the citrate synthase family.</text>
</comment>
<dbReference type="InterPro" id="IPR036969">
    <property type="entry name" value="Citrate_synthase_sf"/>
</dbReference>
<dbReference type="Gene3D" id="1.10.230.10">
    <property type="entry name" value="Cytochrome P450-Terp, domain 2"/>
    <property type="match status" value="1"/>
</dbReference>
<evidence type="ECO:0000256" key="5">
    <source>
        <dbReference type="SAM" id="MobiDB-lite"/>
    </source>
</evidence>
<dbReference type="InterPro" id="IPR002020">
    <property type="entry name" value="Citrate_synthase"/>
</dbReference>
<evidence type="ECO:0000313" key="7">
    <source>
        <dbReference type="Proteomes" id="UP001446337"/>
    </source>
</evidence>
<dbReference type="EMBL" id="CP154792">
    <property type="protein sequence ID" value="XAN14083.1"/>
    <property type="molecule type" value="Genomic_DNA"/>
</dbReference>
<dbReference type="PANTHER" id="PTHR11739">
    <property type="entry name" value="CITRATE SYNTHASE"/>
    <property type="match status" value="1"/>
</dbReference>
<organism evidence="6 7">
    <name type="scientific">Achromobacter denitrificans</name>
    <name type="common">Alcaligenes denitrificans</name>
    <dbReference type="NCBI Taxonomy" id="32002"/>
    <lineage>
        <taxon>Bacteria</taxon>
        <taxon>Pseudomonadati</taxon>
        <taxon>Pseudomonadota</taxon>
        <taxon>Betaproteobacteria</taxon>
        <taxon>Burkholderiales</taxon>
        <taxon>Alcaligenaceae</taxon>
        <taxon>Achromobacter</taxon>
    </lineage>
</organism>